<keyword evidence="3" id="KW-1185">Reference proteome</keyword>
<comment type="caution">
    <text evidence="2">The sequence shown here is derived from an EMBL/GenBank/DDBJ whole genome shotgun (WGS) entry which is preliminary data.</text>
</comment>
<sequence length="288" mass="33972">MWVRRRRSHRRRRRFGSVLHRPFPPRFPHPPPLPRLLRQREFRTFFCWRSRLDDSSRQRENGVAESKRPRLRDHRPGEGCRREDLPRRRFMCRSHCDCRPRRRFPRTAERGRDIQSPNGEKRWACFVGRYSKRDSPRPIYHSPTSHCRIRRQGPHRRRHGPPSRCSFRWSGTLLLPQRAHPQLQRQRQARPFHGPVHRQHVAVEVPDQRDREHREPRPEPVQPAGARQFVLPEHTAASRGAADRPGARDEQVHEADHREPGEFGGFSGEVWGGHGPAGSRGCPDRDAG</sequence>
<feature type="region of interest" description="Disordered" evidence="1">
    <location>
        <begin position="180"/>
        <end position="288"/>
    </location>
</feature>
<name>A0AAV0K904_9ROSI</name>
<gene>
    <name evidence="2" type="ORF">LITE_LOCUS17275</name>
</gene>
<feature type="compositionally biased region" description="Basic and acidic residues" evidence="1">
    <location>
        <begin position="241"/>
        <end position="261"/>
    </location>
</feature>
<reference evidence="2" key="1">
    <citation type="submission" date="2022-08" db="EMBL/GenBank/DDBJ databases">
        <authorList>
            <person name="Gutierrez-Valencia J."/>
        </authorList>
    </citation>
    <scope>NUCLEOTIDE SEQUENCE</scope>
</reference>
<organism evidence="2 3">
    <name type="scientific">Linum tenue</name>
    <dbReference type="NCBI Taxonomy" id="586396"/>
    <lineage>
        <taxon>Eukaryota</taxon>
        <taxon>Viridiplantae</taxon>
        <taxon>Streptophyta</taxon>
        <taxon>Embryophyta</taxon>
        <taxon>Tracheophyta</taxon>
        <taxon>Spermatophyta</taxon>
        <taxon>Magnoliopsida</taxon>
        <taxon>eudicotyledons</taxon>
        <taxon>Gunneridae</taxon>
        <taxon>Pentapetalae</taxon>
        <taxon>rosids</taxon>
        <taxon>fabids</taxon>
        <taxon>Malpighiales</taxon>
        <taxon>Linaceae</taxon>
        <taxon>Linum</taxon>
    </lineage>
</organism>
<protein>
    <submittedName>
        <fullName evidence="2">Uncharacterized protein</fullName>
    </submittedName>
</protein>
<dbReference type="Proteomes" id="UP001154282">
    <property type="component" value="Unassembled WGS sequence"/>
</dbReference>
<feature type="region of interest" description="Disordered" evidence="1">
    <location>
        <begin position="58"/>
        <end position="80"/>
    </location>
</feature>
<evidence type="ECO:0000313" key="2">
    <source>
        <dbReference type="EMBL" id="CAI0417341.1"/>
    </source>
</evidence>
<feature type="compositionally biased region" description="Gly residues" evidence="1">
    <location>
        <begin position="262"/>
        <end position="278"/>
    </location>
</feature>
<accession>A0AAV0K904</accession>
<evidence type="ECO:0000256" key="1">
    <source>
        <dbReference type="SAM" id="MobiDB-lite"/>
    </source>
</evidence>
<feature type="compositionally biased region" description="Basic and acidic residues" evidence="1">
    <location>
        <begin position="206"/>
        <end position="218"/>
    </location>
</feature>
<feature type="region of interest" description="Disordered" evidence="1">
    <location>
        <begin position="136"/>
        <end position="165"/>
    </location>
</feature>
<dbReference type="EMBL" id="CAMGYJ010000005">
    <property type="protein sequence ID" value="CAI0417341.1"/>
    <property type="molecule type" value="Genomic_DNA"/>
</dbReference>
<dbReference type="AlphaFoldDB" id="A0AAV0K904"/>
<feature type="compositionally biased region" description="Basic residues" evidence="1">
    <location>
        <begin position="187"/>
        <end position="200"/>
    </location>
</feature>
<evidence type="ECO:0000313" key="3">
    <source>
        <dbReference type="Proteomes" id="UP001154282"/>
    </source>
</evidence>
<feature type="compositionally biased region" description="Basic residues" evidence="1">
    <location>
        <begin position="147"/>
        <end position="161"/>
    </location>
</feature>
<proteinExistence type="predicted"/>